<name>A0A0G4EWS8_VITBC</name>
<keyword evidence="3" id="KW-1185">Reference proteome</keyword>
<organism evidence="2 3">
    <name type="scientific">Vitrella brassicaformis (strain CCMP3155)</name>
    <dbReference type="NCBI Taxonomy" id="1169540"/>
    <lineage>
        <taxon>Eukaryota</taxon>
        <taxon>Sar</taxon>
        <taxon>Alveolata</taxon>
        <taxon>Colpodellida</taxon>
        <taxon>Vitrellaceae</taxon>
        <taxon>Vitrella</taxon>
    </lineage>
</organism>
<dbReference type="SUPFAM" id="SSF55811">
    <property type="entry name" value="Nudix"/>
    <property type="match status" value="1"/>
</dbReference>
<evidence type="ECO:0000313" key="2">
    <source>
        <dbReference type="EMBL" id="CEM03437.1"/>
    </source>
</evidence>
<dbReference type="GO" id="GO:0003735">
    <property type="term" value="F:structural constituent of ribosome"/>
    <property type="evidence" value="ECO:0007669"/>
    <property type="project" value="InterPro"/>
</dbReference>
<dbReference type="InterPro" id="IPR015797">
    <property type="entry name" value="NUDIX_hydrolase-like_dom_sf"/>
</dbReference>
<feature type="region of interest" description="Disordered" evidence="1">
    <location>
        <begin position="1"/>
        <end position="23"/>
    </location>
</feature>
<accession>A0A0G4EWS8</accession>
<evidence type="ECO:0008006" key="4">
    <source>
        <dbReference type="Google" id="ProtNLM"/>
    </source>
</evidence>
<dbReference type="STRING" id="1169540.A0A0G4EWS8"/>
<dbReference type="Proteomes" id="UP000041254">
    <property type="component" value="Unassembled WGS sequence"/>
</dbReference>
<dbReference type="VEuPathDB" id="CryptoDB:Vbra_13902"/>
<protein>
    <recommendedName>
        <fullName evidence="4">Ribosomal protein L46 N-terminal domain-containing protein</fullName>
    </recommendedName>
</protein>
<dbReference type="PANTHER" id="PTHR13124">
    <property type="entry name" value="39S RIBOSOMAL PROTEIN L46, MITOCHONDRIAL PRECURSOR-RELATED"/>
    <property type="match status" value="1"/>
</dbReference>
<proteinExistence type="predicted"/>
<dbReference type="FunCoup" id="A0A0G4EWS8">
    <property type="interactions" value="21"/>
</dbReference>
<dbReference type="PhylomeDB" id="A0A0G4EWS8"/>
<dbReference type="Gene3D" id="3.90.79.10">
    <property type="entry name" value="Nucleoside Triphosphate Pyrophosphohydrolase"/>
    <property type="match status" value="1"/>
</dbReference>
<dbReference type="InParanoid" id="A0A0G4EWS8"/>
<evidence type="ECO:0000313" key="3">
    <source>
        <dbReference type="Proteomes" id="UP000041254"/>
    </source>
</evidence>
<dbReference type="PANTHER" id="PTHR13124:SF12">
    <property type="entry name" value="LARGE RIBOSOMAL SUBUNIT PROTEIN ML46"/>
    <property type="match status" value="1"/>
</dbReference>
<dbReference type="AlphaFoldDB" id="A0A0G4EWS8"/>
<evidence type="ECO:0000256" key="1">
    <source>
        <dbReference type="SAM" id="MobiDB-lite"/>
    </source>
</evidence>
<reference evidence="2 3" key="1">
    <citation type="submission" date="2014-11" db="EMBL/GenBank/DDBJ databases">
        <authorList>
            <person name="Zhu J."/>
            <person name="Qi W."/>
            <person name="Song R."/>
        </authorList>
    </citation>
    <scope>NUCLEOTIDE SEQUENCE [LARGE SCALE GENOMIC DNA]</scope>
</reference>
<dbReference type="OrthoDB" id="414075at2759"/>
<dbReference type="InterPro" id="IPR040008">
    <property type="entry name" value="Ribosomal_mL46"/>
</dbReference>
<dbReference type="EMBL" id="CDMY01000341">
    <property type="protein sequence ID" value="CEM03437.1"/>
    <property type="molecule type" value="Genomic_DNA"/>
</dbReference>
<dbReference type="GO" id="GO:0005762">
    <property type="term" value="C:mitochondrial large ribosomal subunit"/>
    <property type="evidence" value="ECO:0007669"/>
    <property type="project" value="TreeGrafter"/>
</dbReference>
<sequence>MAISSRFPSSLARVPSLPIPSRPPTIRRSRRFASAAMAASAEGPPVAAEAAAPPAISVHKGYKIQASLCVDRLPIEYSEPKYCKEWREFREEWEERTGTKMSVPDEVTFMSYPFQFLLTEEEQRKRRVLVEKTGDETMSELEYLLSQEGLSLSAQAPRKRKAKTKALDASADEAARARELARATVRSLEREGLRHVYLVVKYGSKWMFPLTDRRPNDTMRDTLRRLCAEQLGEGFSPCYVGRCPFTHDKLHYGHGQLGILGRKVFYYRGYHVPGTPNVQPPRDGPVADYAWLTRSELPKYLSEHKMYVAHPGLPLD</sequence>
<gene>
    <name evidence="2" type="ORF">Vbra_13902</name>
</gene>
<dbReference type="OMA" id="CTFEKRK"/>